<feature type="compositionally biased region" description="Basic and acidic residues" evidence="1">
    <location>
        <begin position="187"/>
        <end position="240"/>
    </location>
</feature>
<evidence type="ECO:0000313" key="2">
    <source>
        <dbReference type="EMBL" id="KAJ6233679.1"/>
    </source>
</evidence>
<proteinExistence type="predicted"/>
<feature type="region of interest" description="Disordered" evidence="1">
    <location>
        <begin position="623"/>
        <end position="646"/>
    </location>
</feature>
<feature type="compositionally biased region" description="Acidic residues" evidence="1">
    <location>
        <begin position="632"/>
        <end position="646"/>
    </location>
</feature>
<reference evidence="2" key="1">
    <citation type="submission" date="2022-08" db="EMBL/GenBank/DDBJ databases">
        <title>Novel sulfate-reducing endosymbionts in the free-living metamonad Anaeramoeba.</title>
        <authorList>
            <person name="Jerlstrom-Hultqvist J."/>
            <person name="Cepicka I."/>
            <person name="Gallot-Lavallee L."/>
            <person name="Salas-Leiva D."/>
            <person name="Curtis B.A."/>
            <person name="Zahonova K."/>
            <person name="Pipaliya S."/>
            <person name="Dacks J."/>
            <person name="Roger A.J."/>
        </authorList>
    </citation>
    <scope>NUCLEOTIDE SEQUENCE</scope>
    <source>
        <strain evidence="2">Schooner1</strain>
    </source>
</reference>
<feature type="compositionally biased region" description="Basic residues" evidence="1">
    <location>
        <begin position="513"/>
        <end position="549"/>
    </location>
</feature>
<organism evidence="2 3">
    <name type="scientific">Anaeramoeba flamelloides</name>
    <dbReference type="NCBI Taxonomy" id="1746091"/>
    <lineage>
        <taxon>Eukaryota</taxon>
        <taxon>Metamonada</taxon>
        <taxon>Anaeramoebidae</taxon>
        <taxon>Anaeramoeba</taxon>
    </lineage>
</organism>
<dbReference type="EMBL" id="JAOAOG010000276">
    <property type="protein sequence ID" value="KAJ6233679.1"/>
    <property type="molecule type" value="Genomic_DNA"/>
</dbReference>
<feature type="region of interest" description="Disordered" evidence="1">
    <location>
        <begin position="185"/>
        <end position="240"/>
    </location>
</feature>
<sequence length="852" mass="100897">MSGTNFGFSIEEGTQEDHDYFDDTSSETSSDDDFGMFDEYDEDDDDDDDNLPFLSNFSNDNNNVIGSTNLNQEDNFTSNQLKLDFPAWETGETINKTNQEKLNSTADVLAEFLDMKNTYLAQSVSSFLSHKVPFQVFLNFISRVPLEKLEKITKEEKTEKNDKNKPFGLYTPRELDLELADYASKLDGTKKENENEKEKENENEKEKEKKKEKEKENEKEKEKEKEKEQNKEEQTKMEKEKETLAIRRSYKVTILLSKNTSSTTRLIETHFDTICKQLFETLKPYSKGSLFHFESLFDILLAFNPLRMYEMMSENSLELFHNFTHYTYNQSISNCLIKFFSYTMPQKQLESNFYKLKVELFKSLGCNEFHFIKGLFHQIKGSKDQIVITNISDFIICLFDVICTVDFTNYLLENTFDDPEFMKDIFTFITSTDVVDEITKSQQKEYLRILTHILEKSQEILYDFSNIFLGPQLLENRIAFIFDQILDNVLPNLKKIFESIENDEKKYLKLQKEKRKQLQNNKKKNIKTNKTKRKKRGSKKKRNKKKRKNNNNNQNNNDNQNNNHVNQNNNNNNENNNNSNQKGGQTHTSSRSLGPRRIMLIQVVSFLFDRTIKRNEYITDKKYEEEERQNNEDSEEQSEPEPEDDNAFLDEEKQQEDIQLIFSQGSKEFWKILVNWFFLFRENNIFHELFYKIFDCVLKIQNEEALKCIIQENQFVERLIKEYYKSKKRNEPTPPNFSYLILFSNLLRLQIALLEPDVFLRLYIENIKLWNDFQEELLTETEKFLDNDGFSKPQYCSKNYDLEIDYTIQGHDLGSGYAQRLGFFEIVEEVEDSNDSSDINKDYDSESIGENF</sequence>
<gene>
    <name evidence="2" type="ORF">M0813_29987</name>
</gene>
<feature type="compositionally biased region" description="Polar residues" evidence="1">
    <location>
        <begin position="583"/>
        <end position="592"/>
    </location>
</feature>
<feature type="compositionally biased region" description="Acidic residues" evidence="1">
    <location>
        <begin position="19"/>
        <end position="50"/>
    </location>
</feature>
<feature type="region of interest" description="Disordered" evidence="1">
    <location>
        <begin position="1"/>
        <end position="57"/>
    </location>
</feature>
<evidence type="ECO:0000256" key="1">
    <source>
        <dbReference type="SAM" id="MobiDB-lite"/>
    </source>
</evidence>
<feature type="compositionally biased region" description="Low complexity" evidence="1">
    <location>
        <begin position="550"/>
        <end position="582"/>
    </location>
</feature>
<protein>
    <submittedName>
        <fullName evidence="2">Retinitis pigmentosa 1-like 1 protein</fullName>
    </submittedName>
</protein>
<dbReference type="Proteomes" id="UP001150062">
    <property type="component" value="Unassembled WGS sequence"/>
</dbReference>
<keyword evidence="3" id="KW-1185">Reference proteome</keyword>
<feature type="region of interest" description="Disordered" evidence="1">
    <location>
        <begin position="513"/>
        <end position="594"/>
    </location>
</feature>
<accession>A0ABQ8XMJ8</accession>
<dbReference type="PANTHER" id="PTHR15111">
    <property type="entry name" value="RNA POLYMERASE II SUBUNIT 5-MEDIATING PROTEIN NNX3"/>
    <property type="match status" value="1"/>
</dbReference>
<dbReference type="PANTHER" id="PTHR15111:SF0">
    <property type="entry name" value="UNCONVENTIONAL PREFOLDIN RPB5 INTERACTOR 1"/>
    <property type="match status" value="1"/>
</dbReference>
<comment type="caution">
    <text evidence="2">The sequence shown here is derived from an EMBL/GenBank/DDBJ whole genome shotgun (WGS) entry which is preliminary data.</text>
</comment>
<name>A0ABQ8XMJ8_9EUKA</name>
<evidence type="ECO:0000313" key="3">
    <source>
        <dbReference type="Proteomes" id="UP001150062"/>
    </source>
</evidence>
<dbReference type="InterPro" id="IPR052255">
    <property type="entry name" value="RNA_pol_II_subunit5-mediator"/>
</dbReference>